<dbReference type="PANTHER" id="PTHR10884">
    <property type="entry name" value="NADH DEHYDROGENASE UBIQUINONE IRON-SULFUR PROTEIN 3"/>
    <property type="match status" value="1"/>
</dbReference>
<comment type="catalytic activity">
    <reaction evidence="3 5">
        <text>a quinone + NADH + 5 H(+)(in) = a quinol + NAD(+) + 4 H(+)(out)</text>
        <dbReference type="Rhea" id="RHEA:57888"/>
        <dbReference type="ChEBI" id="CHEBI:15378"/>
        <dbReference type="ChEBI" id="CHEBI:24646"/>
        <dbReference type="ChEBI" id="CHEBI:57540"/>
        <dbReference type="ChEBI" id="CHEBI:57945"/>
        <dbReference type="ChEBI" id="CHEBI:132124"/>
    </reaction>
</comment>
<dbReference type="InterPro" id="IPR010218">
    <property type="entry name" value="NADH_DH_suC"/>
</dbReference>
<protein>
    <recommendedName>
        <fullName evidence="3">NADH-quinone oxidoreductase subunit C</fullName>
        <ecNumber evidence="3">7.1.1.-</ecNumber>
    </recommendedName>
    <alternativeName>
        <fullName evidence="3">NADH dehydrogenase I subunit C</fullName>
    </alternativeName>
    <alternativeName>
        <fullName evidence="3">NDH-1 subunit C</fullName>
    </alternativeName>
</protein>
<dbReference type="EMBL" id="JAERRB010000016">
    <property type="protein sequence ID" value="MBL0745380.1"/>
    <property type="molecule type" value="Genomic_DNA"/>
</dbReference>
<name>A0ABS1L102_9BACT</name>
<dbReference type="Pfam" id="PF00329">
    <property type="entry name" value="Complex1_30kDa"/>
    <property type="match status" value="1"/>
</dbReference>
<comment type="subcellular location">
    <subcellularLocation>
        <location evidence="3">Cell membrane</location>
        <topology evidence="3">Peripheral membrane protein</topology>
        <orientation evidence="3">Cytoplasmic side</orientation>
    </subcellularLocation>
</comment>
<keyword evidence="3 4" id="KW-1278">Translocase</keyword>
<reference evidence="7 8" key="1">
    <citation type="submission" date="2021-01" db="EMBL/GenBank/DDBJ databases">
        <title>Chryseolinea sp. Jin1 Genome sequencing and assembly.</title>
        <authorList>
            <person name="Kim I."/>
        </authorList>
    </citation>
    <scope>NUCLEOTIDE SEQUENCE [LARGE SCALE GENOMIC DNA]</scope>
    <source>
        <strain evidence="7 8">Jin1</strain>
    </source>
</reference>
<gene>
    <name evidence="3" type="primary">nuoC</name>
    <name evidence="7" type="ORF">JI741_29380</name>
</gene>
<dbReference type="InterPro" id="IPR020396">
    <property type="entry name" value="NADH_UbQ_OxRdtase_CS"/>
</dbReference>
<evidence type="ECO:0000256" key="5">
    <source>
        <dbReference type="RuleBase" id="RU003582"/>
    </source>
</evidence>
<dbReference type="SUPFAM" id="SSF143243">
    <property type="entry name" value="Nqo5-like"/>
    <property type="match status" value="1"/>
</dbReference>
<accession>A0ABS1L102</accession>
<keyword evidence="3 4" id="KW-0520">NAD</keyword>
<keyword evidence="3 5" id="KW-0874">Quinone</keyword>
<evidence type="ECO:0000259" key="6">
    <source>
        <dbReference type="Pfam" id="PF00329"/>
    </source>
</evidence>
<dbReference type="PROSITE" id="PS00542">
    <property type="entry name" value="COMPLEX1_30K"/>
    <property type="match status" value="1"/>
</dbReference>
<comment type="caution">
    <text evidence="7">The sequence shown here is derived from an EMBL/GenBank/DDBJ whole genome shotgun (WGS) entry which is preliminary data.</text>
</comment>
<evidence type="ECO:0000256" key="1">
    <source>
        <dbReference type="ARBA" id="ARBA00007569"/>
    </source>
</evidence>
<evidence type="ECO:0000313" key="7">
    <source>
        <dbReference type="EMBL" id="MBL0745380.1"/>
    </source>
</evidence>
<dbReference type="InterPro" id="IPR001268">
    <property type="entry name" value="NADH_UbQ_OxRdtase_30kDa_su"/>
</dbReference>
<comment type="similarity">
    <text evidence="1 3 4">Belongs to the complex I 30 kDa subunit family.</text>
</comment>
<comment type="function">
    <text evidence="3">NDH-1 shuttles electrons from NADH, via FMN and iron-sulfur (Fe-S) centers, to quinones in the respiratory chain. The immediate electron acceptor for the enzyme in this species is believed to be a menaquinone. Couples the redox reaction to proton translocation (for every two electrons transferred, four hydrogen ions are translocated across the cytoplasmic membrane), and thus conserves the redox energy in a proton gradient.</text>
</comment>
<dbReference type="RefSeq" id="WP_202015787.1">
    <property type="nucleotide sequence ID" value="NZ_JAERRB010000016.1"/>
</dbReference>
<keyword evidence="3" id="KW-1003">Cell membrane</keyword>
<dbReference type="EC" id="7.1.1.-" evidence="3"/>
<organism evidence="7 8">
    <name type="scientific">Chryseolinea lacunae</name>
    <dbReference type="NCBI Taxonomy" id="2801331"/>
    <lineage>
        <taxon>Bacteria</taxon>
        <taxon>Pseudomonadati</taxon>
        <taxon>Bacteroidota</taxon>
        <taxon>Cytophagia</taxon>
        <taxon>Cytophagales</taxon>
        <taxon>Fulvivirgaceae</taxon>
        <taxon>Chryseolinea</taxon>
    </lineage>
</organism>
<dbReference type="InterPro" id="IPR037232">
    <property type="entry name" value="NADH_quin_OxRdtase_su_C/D-like"/>
</dbReference>
<evidence type="ECO:0000256" key="4">
    <source>
        <dbReference type="RuleBase" id="RU003456"/>
    </source>
</evidence>
<proteinExistence type="inferred from homology"/>
<dbReference type="Proteomes" id="UP000613030">
    <property type="component" value="Unassembled WGS sequence"/>
</dbReference>
<evidence type="ECO:0000256" key="2">
    <source>
        <dbReference type="ARBA" id="ARBA00022448"/>
    </source>
</evidence>
<keyword evidence="8" id="KW-1185">Reference proteome</keyword>
<dbReference type="HAMAP" id="MF_01357">
    <property type="entry name" value="NDH1_NuoC"/>
    <property type="match status" value="1"/>
</dbReference>
<dbReference type="PANTHER" id="PTHR10884:SF14">
    <property type="entry name" value="NADH DEHYDROGENASE [UBIQUINONE] IRON-SULFUR PROTEIN 3, MITOCHONDRIAL"/>
    <property type="match status" value="1"/>
</dbReference>
<evidence type="ECO:0000256" key="3">
    <source>
        <dbReference type="HAMAP-Rule" id="MF_01357"/>
    </source>
</evidence>
<sequence length="161" mass="18064">MPVSESILTLAQAACQHTPPVVDEQASPKALIVAAADLLAVAQQLHASPETYFDMLSCVTGIDNGAAAGTMEVAYNLYSIPFNLHLMLKVVLPRDNAELPTLTGIWKTADWQEREVFDMYGIRFTGHPDMRRILMPEDWEGHPLRKDYSHQGYYRDIKVAY</sequence>
<feature type="domain" description="NADH:ubiquinone oxidoreductase 30kDa subunit" evidence="6">
    <location>
        <begin position="32"/>
        <end position="153"/>
    </location>
</feature>
<keyword evidence="2 3" id="KW-0813">Transport</keyword>
<dbReference type="NCBIfam" id="TIGR01961">
    <property type="entry name" value="NuoC_fam"/>
    <property type="match status" value="1"/>
</dbReference>
<dbReference type="Gene3D" id="3.30.460.80">
    <property type="entry name" value="NADH:ubiquinone oxidoreductase, 30kDa subunit"/>
    <property type="match status" value="1"/>
</dbReference>
<keyword evidence="3" id="KW-0472">Membrane</keyword>
<evidence type="ECO:0000313" key="8">
    <source>
        <dbReference type="Proteomes" id="UP000613030"/>
    </source>
</evidence>
<comment type="subunit">
    <text evidence="3">NDH-1 is composed of 14 different subunits. Subunits NuoB, C, D, E, F, and G constitute the peripheral sector of the complex.</text>
</comment>